<accession>A0A926D5J6</accession>
<gene>
    <name evidence="1" type="ORF">IAG03_02160</name>
</gene>
<evidence type="ECO:0000313" key="2">
    <source>
        <dbReference type="Proteomes" id="UP000651482"/>
    </source>
</evidence>
<proteinExistence type="predicted"/>
<dbReference type="Proteomes" id="UP000651482">
    <property type="component" value="Unassembled WGS sequence"/>
</dbReference>
<dbReference type="RefSeq" id="WP_249318069.1">
    <property type="nucleotide sequence ID" value="NZ_JACRSN010000002.1"/>
</dbReference>
<dbReference type="Gene3D" id="1.20.58.220">
    <property type="entry name" value="Phosphate transport system protein phou homolog 2, domain 2"/>
    <property type="match status" value="1"/>
</dbReference>
<comment type="caution">
    <text evidence="1">The sequence shown here is derived from an EMBL/GenBank/DDBJ whole genome shotgun (WGS) entry which is preliminary data.</text>
</comment>
<evidence type="ECO:0000313" key="1">
    <source>
        <dbReference type="EMBL" id="MBC8532825.1"/>
    </source>
</evidence>
<protein>
    <submittedName>
        <fullName evidence="1">Uncharacterized protein</fullName>
    </submittedName>
</protein>
<keyword evidence="2" id="KW-1185">Reference proteome</keyword>
<dbReference type="AlphaFoldDB" id="A0A926D5J6"/>
<name>A0A926D5J6_9FIRM</name>
<dbReference type="EMBL" id="JACRSN010000002">
    <property type="protein sequence ID" value="MBC8532825.1"/>
    <property type="molecule type" value="Genomic_DNA"/>
</dbReference>
<sequence>MQAVYDFFRVLDAAAARSADAAAAAYRGVLSGRTEEREAALRLLAGYETACRNAEPAFLEHLRKQFLTPVDRMDLWVLFRCTSVLTEAAGAALRTLCICRAFPVRHEATALLEAMQTACASARDAAQCFGRRRREAEFWRFREKSMAALAAGERYGAQYLQALCAFGDREAARNYPVYGALRCDLEACGQFLDRLTEAVLRNAS</sequence>
<reference evidence="1" key="1">
    <citation type="submission" date="2020-08" db="EMBL/GenBank/DDBJ databases">
        <title>Genome public.</title>
        <authorList>
            <person name="Liu C."/>
            <person name="Sun Q."/>
        </authorList>
    </citation>
    <scope>NUCLEOTIDE SEQUENCE</scope>
    <source>
        <strain evidence="1">NSJ-40</strain>
    </source>
</reference>
<dbReference type="InterPro" id="IPR038078">
    <property type="entry name" value="PhoU-like_sf"/>
</dbReference>
<organism evidence="1 2">
    <name type="scientific">Yeguia hominis</name>
    <dbReference type="NCBI Taxonomy" id="2763662"/>
    <lineage>
        <taxon>Bacteria</taxon>
        <taxon>Bacillati</taxon>
        <taxon>Bacillota</taxon>
        <taxon>Clostridia</taxon>
        <taxon>Eubacteriales</taxon>
        <taxon>Yeguiaceae</taxon>
        <taxon>Yeguia</taxon>
    </lineage>
</organism>